<comment type="catalytic activity">
    <reaction evidence="1">
        <text>Endonucleolytic cleavage to 5'-phosphomononucleotide and 5'-phosphooligonucleotide end-products.</text>
        <dbReference type="EC" id="3.1.30.1"/>
    </reaction>
</comment>
<sequence>MGVFDLRWISRVVIFLLIIPRINGWGKEGHYVICKIAESYLTEDALAAVKALLPDHAEGDLADVCSWPDEVRRNAHYRWSSPLHYVDTPDFRCNYQYCRDCHDSAGRKHRCVTGAIYNYTAQLMPVPHKSHLSVIKYNLTEAIMFLSHFIGDVHQPLHVGFTGDEGGNTIVVRWYRRKTNLHHVWDTMIIESALKTFYNSDLTTMIHSIQRNITEAFVEVSTRKNCKGAVCPNPYASESINVACKFAYRNATPGTTLGDDYFLSRLPVVEERLAQAGVRLAALLNSIFSDLLEPEAKHAVQMLLPDYVNGDLSALCVWPDQVRHWYRYRWTSSLHFIDTPDQACNFNYRRDCHDPHGVKDMCVAGAIRNFTNQLSHYRHGTSDRRHNMTEALLFLAHFMGDIHQPMHVGFTSDEGGNTIDLRWFRHKSNLHHVWDREIILTAAADYYGKDINLLQADIEGNFTDGIWSADLASWRDCTDLVSCVNKYAAESINIACKWGYKDVDSGDTLSDDYFNSRLPVVMKRIAQGGVRLAMILNQVLGDHTQEDDPSFAAT</sequence>
<keyword evidence="11" id="KW-0325">Glycoprotein</keyword>
<dbReference type="CDD" id="cd11010">
    <property type="entry name" value="S1-P1_nuclease"/>
    <property type="match status" value="2"/>
</dbReference>
<dbReference type="Pfam" id="PF02265">
    <property type="entry name" value="S1-P1_nuclease"/>
    <property type="match status" value="2"/>
</dbReference>
<evidence type="ECO:0000313" key="14">
    <source>
        <dbReference type="Proteomes" id="UP001293254"/>
    </source>
</evidence>
<keyword evidence="14" id="KW-1185">Reference proteome</keyword>
<name>A0AAE2CYF6_9LAMI</name>
<evidence type="ECO:0000256" key="5">
    <source>
        <dbReference type="ARBA" id="ARBA00022722"/>
    </source>
</evidence>
<feature type="chain" id="PRO_5041911496" description="Aspergillus nuclease S1" evidence="12">
    <location>
        <begin position="25"/>
        <end position="554"/>
    </location>
</feature>
<dbReference type="Gene3D" id="1.10.575.10">
    <property type="entry name" value="P1 Nuclease"/>
    <property type="match status" value="2"/>
</dbReference>
<dbReference type="EC" id="3.1.30.1" evidence="4"/>
<dbReference type="PANTHER" id="PTHR33146">
    <property type="entry name" value="ENDONUCLEASE 4"/>
    <property type="match status" value="1"/>
</dbReference>
<dbReference type="FunFam" id="1.10.575.10:FF:000002">
    <property type="entry name" value="Endonuclease 2"/>
    <property type="match status" value="2"/>
</dbReference>
<dbReference type="SUPFAM" id="SSF48537">
    <property type="entry name" value="Phospholipase C/P1 nuclease"/>
    <property type="match status" value="2"/>
</dbReference>
<dbReference type="GO" id="GO:0004521">
    <property type="term" value="F:RNA endonuclease activity"/>
    <property type="evidence" value="ECO:0007669"/>
    <property type="project" value="UniProtKB-ARBA"/>
</dbReference>
<dbReference type="InterPro" id="IPR008947">
    <property type="entry name" value="PLipase_C/P1_nuclease_dom_sf"/>
</dbReference>
<dbReference type="AlphaFoldDB" id="A0AAE2CYF6"/>
<comment type="similarity">
    <text evidence="2">Belongs to the nuclease type I family.</text>
</comment>
<dbReference type="GO" id="GO:0003676">
    <property type="term" value="F:nucleic acid binding"/>
    <property type="evidence" value="ECO:0007669"/>
    <property type="project" value="InterPro"/>
</dbReference>
<evidence type="ECO:0000256" key="2">
    <source>
        <dbReference type="ARBA" id="ARBA00009547"/>
    </source>
</evidence>
<gene>
    <name evidence="13" type="ORF">Salat_0257000</name>
</gene>
<dbReference type="GO" id="GO:0006308">
    <property type="term" value="P:DNA catabolic process"/>
    <property type="evidence" value="ECO:0007669"/>
    <property type="project" value="InterPro"/>
</dbReference>
<keyword evidence="7 12" id="KW-0732">Signal</keyword>
<evidence type="ECO:0000256" key="4">
    <source>
        <dbReference type="ARBA" id="ARBA00012562"/>
    </source>
</evidence>
<protein>
    <recommendedName>
        <fullName evidence="4">Aspergillus nuclease S1</fullName>
        <ecNumber evidence="4">3.1.30.1</ecNumber>
    </recommendedName>
</protein>
<dbReference type="GO" id="GO:0046872">
    <property type="term" value="F:metal ion binding"/>
    <property type="evidence" value="ECO:0007669"/>
    <property type="project" value="UniProtKB-KW"/>
</dbReference>
<accession>A0AAE2CYF6</accession>
<organism evidence="13 14">
    <name type="scientific">Sesamum alatum</name>
    <dbReference type="NCBI Taxonomy" id="300844"/>
    <lineage>
        <taxon>Eukaryota</taxon>
        <taxon>Viridiplantae</taxon>
        <taxon>Streptophyta</taxon>
        <taxon>Embryophyta</taxon>
        <taxon>Tracheophyta</taxon>
        <taxon>Spermatophyta</taxon>
        <taxon>Magnoliopsida</taxon>
        <taxon>eudicotyledons</taxon>
        <taxon>Gunneridae</taxon>
        <taxon>Pentapetalae</taxon>
        <taxon>asterids</taxon>
        <taxon>lamiids</taxon>
        <taxon>Lamiales</taxon>
        <taxon>Pedaliaceae</taxon>
        <taxon>Sesamum</taxon>
    </lineage>
</organism>
<evidence type="ECO:0000256" key="12">
    <source>
        <dbReference type="SAM" id="SignalP"/>
    </source>
</evidence>
<evidence type="ECO:0000256" key="8">
    <source>
        <dbReference type="ARBA" id="ARBA00022759"/>
    </source>
</evidence>
<evidence type="ECO:0000313" key="13">
    <source>
        <dbReference type="EMBL" id="KAK4439221.1"/>
    </source>
</evidence>
<evidence type="ECO:0000256" key="6">
    <source>
        <dbReference type="ARBA" id="ARBA00022723"/>
    </source>
</evidence>
<evidence type="ECO:0000256" key="1">
    <source>
        <dbReference type="ARBA" id="ARBA00000245"/>
    </source>
</evidence>
<evidence type="ECO:0000256" key="9">
    <source>
        <dbReference type="ARBA" id="ARBA00022801"/>
    </source>
</evidence>
<reference evidence="13" key="1">
    <citation type="submission" date="2020-06" db="EMBL/GenBank/DDBJ databases">
        <authorList>
            <person name="Li T."/>
            <person name="Hu X."/>
            <person name="Zhang T."/>
            <person name="Song X."/>
            <person name="Zhang H."/>
            <person name="Dai N."/>
            <person name="Sheng W."/>
            <person name="Hou X."/>
            <person name="Wei L."/>
        </authorList>
    </citation>
    <scope>NUCLEOTIDE SEQUENCE</scope>
    <source>
        <strain evidence="13">3651</strain>
        <tissue evidence="13">Leaf</tissue>
    </source>
</reference>
<dbReference type="Proteomes" id="UP001293254">
    <property type="component" value="Unassembled WGS sequence"/>
</dbReference>
<dbReference type="GO" id="GO:0000014">
    <property type="term" value="F:single-stranded DNA endodeoxyribonuclease activity"/>
    <property type="evidence" value="ECO:0007669"/>
    <property type="project" value="UniProtKB-ARBA"/>
</dbReference>
<comment type="caution">
    <text evidence="13">The sequence shown here is derived from an EMBL/GenBank/DDBJ whole genome shotgun (WGS) entry which is preliminary data.</text>
</comment>
<reference evidence="13" key="2">
    <citation type="journal article" date="2024" name="Plant">
        <title>Genomic evolution and insights into agronomic trait innovations of Sesamum species.</title>
        <authorList>
            <person name="Miao H."/>
            <person name="Wang L."/>
            <person name="Qu L."/>
            <person name="Liu H."/>
            <person name="Sun Y."/>
            <person name="Le M."/>
            <person name="Wang Q."/>
            <person name="Wei S."/>
            <person name="Zheng Y."/>
            <person name="Lin W."/>
            <person name="Duan Y."/>
            <person name="Cao H."/>
            <person name="Xiong S."/>
            <person name="Wang X."/>
            <person name="Wei L."/>
            <person name="Li C."/>
            <person name="Ma Q."/>
            <person name="Ju M."/>
            <person name="Zhao R."/>
            <person name="Li G."/>
            <person name="Mu C."/>
            <person name="Tian Q."/>
            <person name="Mei H."/>
            <person name="Zhang T."/>
            <person name="Gao T."/>
            <person name="Zhang H."/>
        </authorList>
    </citation>
    <scope>NUCLEOTIDE SEQUENCE</scope>
    <source>
        <strain evidence="13">3651</strain>
    </source>
</reference>
<evidence type="ECO:0000256" key="11">
    <source>
        <dbReference type="ARBA" id="ARBA00023180"/>
    </source>
</evidence>
<proteinExistence type="inferred from homology"/>
<keyword evidence="10" id="KW-1015">Disulfide bond</keyword>
<dbReference type="InterPro" id="IPR003154">
    <property type="entry name" value="S1/P1nuclease"/>
</dbReference>
<keyword evidence="8 13" id="KW-0255">Endonuclease</keyword>
<evidence type="ECO:0000256" key="10">
    <source>
        <dbReference type="ARBA" id="ARBA00023157"/>
    </source>
</evidence>
<keyword evidence="6" id="KW-0479">Metal-binding</keyword>
<dbReference type="PANTHER" id="PTHR33146:SF26">
    <property type="entry name" value="ENDONUCLEASE 4"/>
    <property type="match status" value="1"/>
</dbReference>
<evidence type="ECO:0000256" key="7">
    <source>
        <dbReference type="ARBA" id="ARBA00022729"/>
    </source>
</evidence>
<keyword evidence="9" id="KW-0378">Hydrolase</keyword>
<comment type="subunit">
    <text evidence="3">Monomer.</text>
</comment>
<keyword evidence="5" id="KW-0540">Nuclease</keyword>
<dbReference type="EMBL" id="JACGWO010000001">
    <property type="protein sequence ID" value="KAK4439221.1"/>
    <property type="molecule type" value="Genomic_DNA"/>
</dbReference>
<feature type="signal peptide" evidence="12">
    <location>
        <begin position="1"/>
        <end position="24"/>
    </location>
</feature>
<evidence type="ECO:0000256" key="3">
    <source>
        <dbReference type="ARBA" id="ARBA00011245"/>
    </source>
</evidence>